<proteinExistence type="predicted"/>
<dbReference type="EMBL" id="PVTG01000017">
    <property type="protein sequence ID" value="PRY43240.1"/>
    <property type="molecule type" value="Genomic_DNA"/>
</dbReference>
<reference evidence="1 2" key="1">
    <citation type="submission" date="2018-03" db="EMBL/GenBank/DDBJ databases">
        <title>Genomic Encyclopedia of Archaeal and Bacterial Type Strains, Phase II (KMG-II): from individual species to whole genera.</title>
        <authorList>
            <person name="Goeker M."/>
        </authorList>
    </citation>
    <scope>NUCLEOTIDE SEQUENCE [LARGE SCALE GENOMIC DNA]</scope>
    <source>
        <strain evidence="1 2">DSM 45416</strain>
    </source>
</reference>
<sequence>MPRLLRALPDAEDFYFDAISQIRMGTWSRGRVTLVGDAGYCPGPAVGGGTSLAVVGAHLLAATVAEAGRDPAAGFAAYERAMAEPVRQSRRVGPAVLRTLVPGSRAQVWLTPRVLQTLTSLPGPLRRRLTAYGGGPARMLGAVVLPDDDRLPTVP</sequence>
<dbReference type="PANTHER" id="PTHR46865:SF2">
    <property type="entry name" value="MONOOXYGENASE"/>
    <property type="match status" value="1"/>
</dbReference>
<accession>A0A2T0TC51</accession>
<dbReference type="Gene3D" id="3.50.50.60">
    <property type="entry name" value="FAD/NAD(P)-binding domain"/>
    <property type="match status" value="1"/>
</dbReference>
<dbReference type="Proteomes" id="UP000239210">
    <property type="component" value="Unassembled WGS sequence"/>
</dbReference>
<keyword evidence="2" id="KW-1185">Reference proteome</keyword>
<name>A0A2T0TC51_9ACTN</name>
<dbReference type="SUPFAM" id="SSF51905">
    <property type="entry name" value="FAD/NAD(P)-binding domain"/>
    <property type="match status" value="1"/>
</dbReference>
<protein>
    <recommendedName>
        <fullName evidence="3">FAD binding domain-containing protein</fullName>
    </recommendedName>
</protein>
<comment type="caution">
    <text evidence="1">The sequence shown here is derived from an EMBL/GenBank/DDBJ whole genome shotgun (WGS) entry which is preliminary data.</text>
</comment>
<dbReference type="RefSeq" id="WP_245888104.1">
    <property type="nucleotide sequence ID" value="NZ_PVTG01000017.1"/>
</dbReference>
<gene>
    <name evidence="1" type="ORF">LY71_117100</name>
</gene>
<organism evidence="1 2">
    <name type="scientific">Geodermatophilus tzadiensis</name>
    <dbReference type="NCBI Taxonomy" id="1137988"/>
    <lineage>
        <taxon>Bacteria</taxon>
        <taxon>Bacillati</taxon>
        <taxon>Actinomycetota</taxon>
        <taxon>Actinomycetes</taxon>
        <taxon>Geodermatophilales</taxon>
        <taxon>Geodermatophilaceae</taxon>
        <taxon>Geodermatophilus</taxon>
    </lineage>
</organism>
<dbReference type="PANTHER" id="PTHR46865">
    <property type="entry name" value="OXIDOREDUCTASE-RELATED"/>
    <property type="match status" value="1"/>
</dbReference>
<dbReference type="AlphaFoldDB" id="A0A2T0TC51"/>
<dbReference type="InterPro" id="IPR036188">
    <property type="entry name" value="FAD/NAD-bd_sf"/>
</dbReference>
<evidence type="ECO:0000313" key="1">
    <source>
        <dbReference type="EMBL" id="PRY43240.1"/>
    </source>
</evidence>
<dbReference type="InterPro" id="IPR051704">
    <property type="entry name" value="FAD_aromatic-hydroxylase"/>
</dbReference>
<evidence type="ECO:0008006" key="3">
    <source>
        <dbReference type="Google" id="ProtNLM"/>
    </source>
</evidence>
<dbReference type="Gene3D" id="3.30.9.10">
    <property type="entry name" value="D-Amino Acid Oxidase, subunit A, domain 2"/>
    <property type="match status" value="1"/>
</dbReference>
<evidence type="ECO:0000313" key="2">
    <source>
        <dbReference type="Proteomes" id="UP000239210"/>
    </source>
</evidence>